<keyword evidence="2" id="KW-0472">Membrane</keyword>
<feature type="compositionally biased region" description="Gly residues" evidence="1">
    <location>
        <begin position="273"/>
        <end position="282"/>
    </location>
</feature>
<protein>
    <submittedName>
        <fullName evidence="4">DnaJ domain-containing protein</fullName>
    </submittedName>
</protein>
<organism evidence="4 5">
    <name type="scientific">Apiospora arundinis</name>
    <dbReference type="NCBI Taxonomy" id="335852"/>
    <lineage>
        <taxon>Eukaryota</taxon>
        <taxon>Fungi</taxon>
        <taxon>Dikarya</taxon>
        <taxon>Ascomycota</taxon>
        <taxon>Pezizomycotina</taxon>
        <taxon>Sordariomycetes</taxon>
        <taxon>Xylariomycetidae</taxon>
        <taxon>Amphisphaeriales</taxon>
        <taxon>Apiosporaceae</taxon>
        <taxon>Apiospora</taxon>
    </lineage>
</organism>
<sequence>MDDNTQSGGTSAADSSRPGVLPAQERIDLEEMKAEAAILAENIAAVDQKWKLIIGELLYYNERSPQHLRDKLQEDWAGLPLHRLATLESKEQLEIIVRFGVPAIKFVRAVRAHLRAQEEEEEENQEKRGTDSDPRDDDDESPEPPRVPKRRFSSWLMYMCRWRFVAEVMFLLFIAALLGTLFHQLFLRPSDYASRQQRYRPWGDGDGNRATPPPFQHIFSSRPSRPPPPPNYYAILNIDPDATDRTIRAAYRRQSRLHHPDKIHASNASKPSDGGGGNGGWGENRTAEERMRLISAAYHTLSGGEDRCAYDYHEYPRSEGARSGLNSAARLRKYYACQREVRMRLFTKANDKGDDDRSGDSVHNKKEGVKRPVNKRNEESMEQKVRKAEVKKTEVKKANVKKDDVKKKQEQDRKGGTAAAKQETALGEQTDPAWQRYLRLAEKAAEGTGEAYHTLCYGDAVARTGLFALQQAIAWKFGVEVPDLCLGGG</sequence>
<evidence type="ECO:0000313" key="4">
    <source>
        <dbReference type="EMBL" id="KAK8855567.1"/>
    </source>
</evidence>
<dbReference type="PANTHER" id="PTHR44240">
    <property type="entry name" value="DNAJ DOMAIN (PROKARYOTIC HEAT SHOCK PROTEIN)-RELATED"/>
    <property type="match status" value="1"/>
</dbReference>
<evidence type="ECO:0000256" key="1">
    <source>
        <dbReference type="SAM" id="MobiDB-lite"/>
    </source>
</evidence>
<dbReference type="PRINTS" id="PR00625">
    <property type="entry name" value="JDOMAIN"/>
</dbReference>
<evidence type="ECO:0000256" key="2">
    <source>
        <dbReference type="SAM" id="Phobius"/>
    </source>
</evidence>
<evidence type="ECO:0000259" key="3">
    <source>
        <dbReference type="PROSITE" id="PS50076"/>
    </source>
</evidence>
<keyword evidence="2" id="KW-0812">Transmembrane</keyword>
<gene>
    <name evidence="4" type="ORF">PGQ11_011479</name>
</gene>
<dbReference type="Pfam" id="PF00226">
    <property type="entry name" value="DnaJ"/>
    <property type="match status" value="1"/>
</dbReference>
<feature type="compositionally biased region" description="Polar residues" evidence="1">
    <location>
        <begin position="1"/>
        <end position="14"/>
    </location>
</feature>
<dbReference type="InterPro" id="IPR001623">
    <property type="entry name" value="DnaJ_domain"/>
</dbReference>
<accession>A0ABR2I0A2</accession>
<dbReference type="PROSITE" id="PS50076">
    <property type="entry name" value="DNAJ_2"/>
    <property type="match status" value="1"/>
</dbReference>
<reference evidence="4 5" key="1">
    <citation type="journal article" date="2024" name="IMA Fungus">
        <title>Apiospora arundinis, a panoply of carbohydrate-active enzymes and secondary metabolites.</title>
        <authorList>
            <person name="Sorensen T."/>
            <person name="Petersen C."/>
            <person name="Muurmann A.T."/>
            <person name="Christiansen J.V."/>
            <person name="Brundto M.L."/>
            <person name="Overgaard C.K."/>
            <person name="Boysen A.T."/>
            <person name="Wollenberg R.D."/>
            <person name="Larsen T.O."/>
            <person name="Sorensen J.L."/>
            <person name="Nielsen K.L."/>
            <person name="Sondergaard T.E."/>
        </authorList>
    </citation>
    <scope>NUCLEOTIDE SEQUENCE [LARGE SCALE GENOMIC DNA]</scope>
    <source>
        <strain evidence="4 5">AAU 773</strain>
    </source>
</reference>
<dbReference type="EMBL" id="JAPCWZ010000007">
    <property type="protein sequence ID" value="KAK8855567.1"/>
    <property type="molecule type" value="Genomic_DNA"/>
</dbReference>
<dbReference type="InterPro" id="IPR036869">
    <property type="entry name" value="J_dom_sf"/>
</dbReference>
<dbReference type="CDD" id="cd06257">
    <property type="entry name" value="DnaJ"/>
    <property type="match status" value="1"/>
</dbReference>
<comment type="caution">
    <text evidence="4">The sequence shown here is derived from an EMBL/GenBank/DDBJ whole genome shotgun (WGS) entry which is preliminary data.</text>
</comment>
<keyword evidence="5" id="KW-1185">Reference proteome</keyword>
<name>A0ABR2I0A2_9PEZI</name>
<feature type="transmembrane region" description="Helical" evidence="2">
    <location>
        <begin position="164"/>
        <end position="186"/>
    </location>
</feature>
<dbReference type="PANTHER" id="PTHR44240:SF10">
    <property type="entry name" value="J DOMAIN-CONTAINING PROTEIN"/>
    <property type="match status" value="1"/>
</dbReference>
<dbReference type="Gene3D" id="1.10.287.110">
    <property type="entry name" value="DnaJ domain"/>
    <property type="match status" value="1"/>
</dbReference>
<evidence type="ECO:0000313" key="5">
    <source>
        <dbReference type="Proteomes" id="UP001390339"/>
    </source>
</evidence>
<feature type="region of interest" description="Disordered" evidence="1">
    <location>
        <begin position="1"/>
        <end position="24"/>
    </location>
</feature>
<feature type="region of interest" description="Disordered" evidence="1">
    <location>
        <begin position="117"/>
        <end position="147"/>
    </location>
</feature>
<dbReference type="SMART" id="SM00271">
    <property type="entry name" value="DnaJ"/>
    <property type="match status" value="1"/>
</dbReference>
<proteinExistence type="predicted"/>
<feature type="region of interest" description="Disordered" evidence="1">
    <location>
        <begin position="348"/>
        <end position="426"/>
    </location>
</feature>
<feature type="region of interest" description="Disordered" evidence="1">
    <location>
        <begin position="255"/>
        <end position="284"/>
    </location>
</feature>
<dbReference type="Proteomes" id="UP001390339">
    <property type="component" value="Unassembled WGS sequence"/>
</dbReference>
<keyword evidence="2" id="KW-1133">Transmembrane helix</keyword>
<dbReference type="InterPro" id="IPR052276">
    <property type="entry name" value="Diphthamide-biosynth_chaperone"/>
</dbReference>
<feature type="domain" description="J" evidence="3">
    <location>
        <begin position="231"/>
        <end position="314"/>
    </location>
</feature>
<feature type="compositionally biased region" description="Basic and acidic residues" evidence="1">
    <location>
        <begin position="348"/>
        <end position="415"/>
    </location>
</feature>
<dbReference type="SUPFAM" id="SSF46565">
    <property type="entry name" value="Chaperone J-domain"/>
    <property type="match status" value="1"/>
</dbReference>